<evidence type="ECO:0000256" key="1">
    <source>
        <dbReference type="SAM" id="SignalP"/>
    </source>
</evidence>
<organism evidence="2 3">
    <name type="scientific">Candidatus Endoriftia persephonae</name>
    <dbReference type="NCBI Taxonomy" id="393765"/>
    <lineage>
        <taxon>Bacteria</taxon>
        <taxon>Pseudomonadati</taxon>
        <taxon>Pseudomonadota</taxon>
        <taxon>Gammaproteobacteria</taxon>
        <taxon>Chromatiales</taxon>
        <taxon>Sedimenticolaceae</taxon>
        <taxon>Candidatus Endoriftia</taxon>
    </lineage>
</organism>
<feature type="chain" id="PRO_5039954335" evidence="1">
    <location>
        <begin position="24"/>
        <end position="165"/>
    </location>
</feature>
<name>A0A9J6ZY56_9GAMM</name>
<dbReference type="RefSeq" id="WP_040820001.1">
    <property type="nucleotide sequence ID" value="NZ_CP090569.1"/>
</dbReference>
<dbReference type="EMBL" id="CP090569">
    <property type="protein sequence ID" value="USF87806.1"/>
    <property type="molecule type" value="Genomic_DNA"/>
</dbReference>
<evidence type="ECO:0000313" key="2">
    <source>
        <dbReference type="EMBL" id="USF87806.1"/>
    </source>
</evidence>
<accession>A0A9J6ZY56</accession>
<feature type="signal peptide" evidence="1">
    <location>
        <begin position="1"/>
        <end position="23"/>
    </location>
</feature>
<keyword evidence="1" id="KW-0732">Signal</keyword>
<reference evidence="2" key="1">
    <citation type="journal article" date="2022" name="Mol. Ecol. Resour.">
        <title>The complete and closed genome of the facultative generalist Candidatus Endoriftia persephone from deep-sea hydrothermal vents.</title>
        <authorList>
            <person name="de Oliveira A.L."/>
            <person name="Srivastava A."/>
            <person name="Espada-Hinojosa S."/>
            <person name="Bright M."/>
        </authorList>
    </citation>
    <scope>NUCLEOTIDE SEQUENCE</scope>
    <source>
        <strain evidence="2">Tica-EPR-9o50.N</strain>
    </source>
</reference>
<sequence>MSPLPLLLGLSALIALPAATHYAVEGWLRQDAANQRLATLNEWQRQTEQSHRRLAAHQAFVARAKALLDKASATGATPQSWERFPVSLQRETSWDLVSRLLAQADHGPAFYYKPEYLRVDITATRDEVKNKATILGAKMADNSEINTQESTATVTLRGAFLVRTR</sequence>
<dbReference type="KEGG" id="eps:L0Y14_00735"/>
<evidence type="ECO:0000313" key="3">
    <source>
        <dbReference type="Proteomes" id="UP001056649"/>
    </source>
</evidence>
<keyword evidence="3" id="KW-1185">Reference proteome</keyword>
<gene>
    <name evidence="2" type="ORF">L0Y14_00735</name>
</gene>
<dbReference type="AlphaFoldDB" id="A0A9J6ZY56"/>
<dbReference type="Proteomes" id="UP001056649">
    <property type="component" value="Chromosome"/>
</dbReference>
<protein>
    <submittedName>
        <fullName evidence="2">Pilus assembly protein MshL</fullName>
    </submittedName>
</protein>
<proteinExistence type="predicted"/>